<evidence type="ECO:0000259" key="1">
    <source>
        <dbReference type="PROSITE" id="PS51502"/>
    </source>
</evidence>
<name>A0A518ASV5_9BACT</name>
<organism evidence="2 3">
    <name type="scientific">Aeoliella mucimassa</name>
    <dbReference type="NCBI Taxonomy" id="2527972"/>
    <lineage>
        <taxon>Bacteria</taxon>
        <taxon>Pseudomonadati</taxon>
        <taxon>Planctomycetota</taxon>
        <taxon>Planctomycetia</taxon>
        <taxon>Pirellulales</taxon>
        <taxon>Lacipirellulaceae</taxon>
        <taxon>Aeoliella</taxon>
    </lineage>
</organism>
<evidence type="ECO:0000313" key="3">
    <source>
        <dbReference type="Proteomes" id="UP000315750"/>
    </source>
</evidence>
<dbReference type="Gene3D" id="3.30.70.100">
    <property type="match status" value="1"/>
</dbReference>
<keyword evidence="3" id="KW-1185">Reference proteome</keyword>
<dbReference type="AlphaFoldDB" id="A0A518ASV5"/>
<accession>A0A518ASV5</accession>
<feature type="domain" description="Stress-response A/B barrel" evidence="1">
    <location>
        <begin position="9"/>
        <end position="105"/>
    </location>
</feature>
<dbReference type="SUPFAM" id="SSF54909">
    <property type="entry name" value="Dimeric alpha+beta barrel"/>
    <property type="match status" value="1"/>
</dbReference>
<dbReference type="InterPro" id="IPR013097">
    <property type="entry name" value="Dabb"/>
</dbReference>
<dbReference type="KEGG" id="amuc:Pan181_40440"/>
<dbReference type="Proteomes" id="UP000315750">
    <property type="component" value="Chromosome"/>
</dbReference>
<reference evidence="2 3" key="1">
    <citation type="submission" date="2019-02" db="EMBL/GenBank/DDBJ databases">
        <title>Deep-cultivation of Planctomycetes and their phenomic and genomic characterization uncovers novel biology.</title>
        <authorList>
            <person name="Wiegand S."/>
            <person name="Jogler M."/>
            <person name="Boedeker C."/>
            <person name="Pinto D."/>
            <person name="Vollmers J."/>
            <person name="Rivas-Marin E."/>
            <person name="Kohn T."/>
            <person name="Peeters S.H."/>
            <person name="Heuer A."/>
            <person name="Rast P."/>
            <person name="Oberbeckmann S."/>
            <person name="Bunk B."/>
            <person name="Jeske O."/>
            <person name="Meyerdierks A."/>
            <person name="Storesund J.E."/>
            <person name="Kallscheuer N."/>
            <person name="Luecker S."/>
            <person name="Lage O.M."/>
            <person name="Pohl T."/>
            <person name="Merkel B.J."/>
            <person name="Hornburger P."/>
            <person name="Mueller R.-W."/>
            <person name="Bruemmer F."/>
            <person name="Labrenz M."/>
            <person name="Spormann A.M."/>
            <person name="Op den Camp H."/>
            <person name="Overmann J."/>
            <person name="Amann R."/>
            <person name="Jetten M.S.M."/>
            <person name="Mascher T."/>
            <person name="Medema M.H."/>
            <person name="Devos D.P."/>
            <person name="Kaster A.-K."/>
            <person name="Ovreas L."/>
            <person name="Rohde M."/>
            <person name="Galperin M.Y."/>
            <person name="Jogler C."/>
        </authorList>
    </citation>
    <scope>NUCLEOTIDE SEQUENCE [LARGE SCALE GENOMIC DNA]</scope>
    <source>
        <strain evidence="2 3">Pan181</strain>
    </source>
</reference>
<dbReference type="PROSITE" id="PS51502">
    <property type="entry name" value="S_R_A_B_BARREL"/>
    <property type="match status" value="1"/>
</dbReference>
<dbReference type="SMART" id="SM00886">
    <property type="entry name" value="Dabb"/>
    <property type="match status" value="1"/>
</dbReference>
<sequence length="108" mass="11987">MSDTSHLPVVHSVYFSLADNSQANVDALIADCNHYLTGHDGVLFFAAGTQGEGFDRPVNDHDFDVALLVVFDNRAAHDAYQTAPRHLEFIEKNKPTWAKVRVFDSVAK</sequence>
<dbReference type="InterPro" id="IPR011008">
    <property type="entry name" value="Dimeric_a/b-barrel"/>
</dbReference>
<evidence type="ECO:0000313" key="2">
    <source>
        <dbReference type="EMBL" id="QDU57821.1"/>
    </source>
</evidence>
<dbReference type="OrthoDB" id="8114960at2"/>
<dbReference type="RefSeq" id="WP_145249213.1">
    <property type="nucleotide sequence ID" value="NZ_CP036278.1"/>
</dbReference>
<dbReference type="Pfam" id="PF07876">
    <property type="entry name" value="Dabb"/>
    <property type="match status" value="1"/>
</dbReference>
<protein>
    <submittedName>
        <fullName evidence="2">Stress responsive A/B Barrel Domain protein</fullName>
    </submittedName>
</protein>
<proteinExistence type="predicted"/>
<gene>
    <name evidence="2" type="ORF">Pan181_40440</name>
</gene>
<dbReference type="EMBL" id="CP036278">
    <property type="protein sequence ID" value="QDU57821.1"/>
    <property type="molecule type" value="Genomic_DNA"/>
</dbReference>